<dbReference type="InterPro" id="IPR007492">
    <property type="entry name" value="LytTR_DNA-bd_dom"/>
</dbReference>
<evidence type="ECO:0000313" key="6">
    <source>
        <dbReference type="Proteomes" id="UP000240572"/>
    </source>
</evidence>
<reference evidence="5 6" key="1">
    <citation type="submission" date="2018-03" db="EMBL/GenBank/DDBJ databases">
        <title>Genomic Encyclopedia of Type Strains, Phase III (KMG-III): the genomes of soil and plant-associated and newly described type strains.</title>
        <authorList>
            <person name="Whitman W."/>
        </authorList>
    </citation>
    <scope>NUCLEOTIDE SEQUENCE [LARGE SCALE GENOMIC DNA]</scope>
    <source>
        <strain evidence="5 6">CGMCC 1.12700</strain>
    </source>
</reference>
<dbReference type="SUPFAM" id="SSF52172">
    <property type="entry name" value="CheY-like"/>
    <property type="match status" value="1"/>
</dbReference>
<dbReference type="PROSITE" id="PS50110">
    <property type="entry name" value="RESPONSE_REGULATORY"/>
    <property type="match status" value="1"/>
</dbReference>
<dbReference type="RefSeq" id="WP_106524854.1">
    <property type="nucleotide sequence ID" value="NZ_PYGD01000011.1"/>
</dbReference>
<dbReference type="OrthoDB" id="1646880at2"/>
<evidence type="ECO:0000256" key="1">
    <source>
        <dbReference type="ARBA" id="ARBA00022553"/>
    </source>
</evidence>
<dbReference type="AlphaFoldDB" id="A0A2P8CX02"/>
<accession>A0A2P8CX02</accession>
<dbReference type="InterPro" id="IPR050595">
    <property type="entry name" value="Bact_response_regulator"/>
</dbReference>
<dbReference type="PANTHER" id="PTHR44591:SF3">
    <property type="entry name" value="RESPONSE REGULATORY DOMAIN-CONTAINING PROTEIN"/>
    <property type="match status" value="1"/>
</dbReference>
<feature type="modified residue" description="4-aspartylphosphate" evidence="2">
    <location>
        <position position="54"/>
    </location>
</feature>
<dbReference type="Pfam" id="PF04397">
    <property type="entry name" value="LytTR"/>
    <property type="match status" value="1"/>
</dbReference>
<dbReference type="Proteomes" id="UP000240572">
    <property type="component" value="Unassembled WGS sequence"/>
</dbReference>
<organism evidence="5 6">
    <name type="scientific">Taibaiella chishuiensis</name>
    <dbReference type="NCBI Taxonomy" id="1434707"/>
    <lineage>
        <taxon>Bacteria</taxon>
        <taxon>Pseudomonadati</taxon>
        <taxon>Bacteroidota</taxon>
        <taxon>Chitinophagia</taxon>
        <taxon>Chitinophagales</taxon>
        <taxon>Chitinophagaceae</taxon>
        <taxon>Taibaiella</taxon>
    </lineage>
</organism>
<feature type="domain" description="HTH LytTR-type" evidence="4">
    <location>
        <begin position="147"/>
        <end position="200"/>
    </location>
</feature>
<dbReference type="SMART" id="SM00448">
    <property type="entry name" value="REC"/>
    <property type="match status" value="1"/>
</dbReference>
<dbReference type="Gene3D" id="3.40.50.2300">
    <property type="match status" value="1"/>
</dbReference>
<evidence type="ECO:0000256" key="2">
    <source>
        <dbReference type="PROSITE-ProRule" id="PRU00169"/>
    </source>
</evidence>
<protein>
    <submittedName>
        <fullName evidence="5">LytTR family two component transcriptional regulator</fullName>
    </submittedName>
</protein>
<dbReference type="PROSITE" id="PS50930">
    <property type="entry name" value="HTH_LYTTR"/>
    <property type="match status" value="1"/>
</dbReference>
<sequence length="232" mass="26631">METKTILLVEDDFLNRRLSKKILAETGYQVLEAKNAREAFEILKKEKVTLAILDINLGEQEQDGISIGEQLQKIYCIPFLYLTAYDVNEIVTKAIATVPQAYLTKPFKNIDLLTTVQLVIQKFAKQETNRPSMRVKDGAYYVELFVDEIDYIEAEGNYLLSRAHNKVYKSRSSIKQILEALPPSLFVQTHRAFIVNKTKIDKFNIKSLVVKGEVIPVSRNYIEHIDMICRIG</sequence>
<dbReference type="GO" id="GO:0003677">
    <property type="term" value="F:DNA binding"/>
    <property type="evidence" value="ECO:0007669"/>
    <property type="project" value="InterPro"/>
</dbReference>
<keyword evidence="6" id="KW-1185">Reference proteome</keyword>
<dbReference type="Pfam" id="PF00072">
    <property type="entry name" value="Response_reg"/>
    <property type="match status" value="1"/>
</dbReference>
<dbReference type="PANTHER" id="PTHR44591">
    <property type="entry name" value="STRESS RESPONSE REGULATOR PROTEIN 1"/>
    <property type="match status" value="1"/>
</dbReference>
<dbReference type="GO" id="GO:0000160">
    <property type="term" value="P:phosphorelay signal transduction system"/>
    <property type="evidence" value="ECO:0007669"/>
    <property type="project" value="InterPro"/>
</dbReference>
<name>A0A2P8CX02_9BACT</name>
<evidence type="ECO:0000259" key="4">
    <source>
        <dbReference type="PROSITE" id="PS50930"/>
    </source>
</evidence>
<dbReference type="Gene3D" id="2.40.50.1020">
    <property type="entry name" value="LytTr DNA-binding domain"/>
    <property type="match status" value="1"/>
</dbReference>
<dbReference type="InterPro" id="IPR011006">
    <property type="entry name" value="CheY-like_superfamily"/>
</dbReference>
<evidence type="ECO:0000259" key="3">
    <source>
        <dbReference type="PROSITE" id="PS50110"/>
    </source>
</evidence>
<evidence type="ECO:0000313" key="5">
    <source>
        <dbReference type="EMBL" id="PSK89503.1"/>
    </source>
</evidence>
<dbReference type="SMART" id="SM00850">
    <property type="entry name" value="LytTR"/>
    <property type="match status" value="1"/>
</dbReference>
<dbReference type="EMBL" id="PYGD01000011">
    <property type="protein sequence ID" value="PSK89503.1"/>
    <property type="molecule type" value="Genomic_DNA"/>
</dbReference>
<keyword evidence="1 2" id="KW-0597">Phosphoprotein</keyword>
<dbReference type="InterPro" id="IPR001789">
    <property type="entry name" value="Sig_transdc_resp-reg_receiver"/>
</dbReference>
<proteinExistence type="predicted"/>
<feature type="domain" description="Response regulatory" evidence="3">
    <location>
        <begin position="5"/>
        <end position="120"/>
    </location>
</feature>
<comment type="caution">
    <text evidence="5">The sequence shown here is derived from an EMBL/GenBank/DDBJ whole genome shotgun (WGS) entry which is preliminary data.</text>
</comment>
<gene>
    <name evidence="5" type="ORF">B0I18_11158</name>
</gene>